<gene>
    <name evidence="3" type="ORF">M0813_20438</name>
</gene>
<accession>A0ABQ8YKW8</accession>
<organism evidence="3 4">
    <name type="scientific">Anaeramoeba flamelloides</name>
    <dbReference type="NCBI Taxonomy" id="1746091"/>
    <lineage>
        <taxon>Eukaryota</taxon>
        <taxon>Metamonada</taxon>
        <taxon>Anaeramoebidae</taxon>
        <taxon>Anaeramoeba</taxon>
    </lineage>
</organism>
<feature type="compositionally biased region" description="Basic and acidic residues" evidence="1">
    <location>
        <begin position="177"/>
        <end position="186"/>
    </location>
</feature>
<name>A0ABQ8YKW8_9EUKA</name>
<dbReference type="EMBL" id="JAOAOG010000146">
    <property type="protein sequence ID" value="KAJ6245237.1"/>
    <property type="molecule type" value="Genomic_DNA"/>
</dbReference>
<sequence>MDPIPKDLDLLSLNLKDQLQYVQRIKNRILGNNQEKNRILANGLVEQLLEQLTIDVFEQRPCLLQKEILICLGSIFTCTFFPYSVYLLAIKTERKMLKILSTTKSFENRYELLLSILRSCKLLLSRSINNYSELISIKESQKIVYSFFDLIQNLLNKLTQLEKENKENKRKRKNVNTKKEEKENEKGKKKKKKKRKRKRKRK</sequence>
<comment type="caution">
    <text evidence="3">The sequence shown here is derived from an EMBL/GenBank/DDBJ whole genome shotgun (WGS) entry which is preliminary data.</text>
</comment>
<keyword evidence="2" id="KW-0812">Transmembrane</keyword>
<keyword evidence="4" id="KW-1185">Reference proteome</keyword>
<keyword evidence="2" id="KW-0472">Membrane</keyword>
<evidence type="ECO:0000256" key="2">
    <source>
        <dbReference type="SAM" id="Phobius"/>
    </source>
</evidence>
<proteinExistence type="predicted"/>
<evidence type="ECO:0000256" key="1">
    <source>
        <dbReference type="SAM" id="MobiDB-lite"/>
    </source>
</evidence>
<evidence type="ECO:0000313" key="3">
    <source>
        <dbReference type="EMBL" id="KAJ6245237.1"/>
    </source>
</evidence>
<feature type="region of interest" description="Disordered" evidence="1">
    <location>
        <begin position="162"/>
        <end position="202"/>
    </location>
</feature>
<evidence type="ECO:0000313" key="4">
    <source>
        <dbReference type="Proteomes" id="UP001150062"/>
    </source>
</evidence>
<reference evidence="3" key="1">
    <citation type="submission" date="2022-08" db="EMBL/GenBank/DDBJ databases">
        <title>Novel sulfate-reducing endosymbionts in the free-living metamonad Anaeramoeba.</title>
        <authorList>
            <person name="Jerlstrom-Hultqvist J."/>
            <person name="Cepicka I."/>
            <person name="Gallot-Lavallee L."/>
            <person name="Salas-Leiva D."/>
            <person name="Curtis B.A."/>
            <person name="Zahonova K."/>
            <person name="Pipaliya S."/>
            <person name="Dacks J."/>
            <person name="Roger A.J."/>
        </authorList>
    </citation>
    <scope>NUCLEOTIDE SEQUENCE</scope>
    <source>
        <strain evidence="3">Schooner1</strain>
    </source>
</reference>
<dbReference type="Proteomes" id="UP001150062">
    <property type="component" value="Unassembled WGS sequence"/>
</dbReference>
<keyword evidence="2" id="KW-1133">Transmembrane helix</keyword>
<protein>
    <submittedName>
        <fullName evidence="3">Armadillo repeat-containing protein</fullName>
    </submittedName>
</protein>
<feature type="transmembrane region" description="Helical" evidence="2">
    <location>
        <begin position="67"/>
        <end position="89"/>
    </location>
</feature>
<feature type="compositionally biased region" description="Basic residues" evidence="1">
    <location>
        <begin position="187"/>
        <end position="202"/>
    </location>
</feature>